<sequence length="46" mass="5200">MKKKTSSKLKITKIRITDMSKPIHGDNARTLPTTQFISCGPTHWVC</sequence>
<accession>A0A9Q5GPF9</accession>
<proteinExistence type="predicted"/>
<comment type="caution">
    <text evidence="1">The sequence shown here is derived from an EMBL/GenBank/DDBJ whole genome shotgun (WGS) entry which is preliminary data.</text>
</comment>
<dbReference type="RefSeq" id="WP_158631409.1">
    <property type="nucleotide sequence ID" value="NZ_JAABOK010000018.1"/>
</dbReference>
<evidence type="ECO:0000313" key="1">
    <source>
        <dbReference type="EMBL" id="NSL90935.1"/>
    </source>
</evidence>
<dbReference type="EMBL" id="RIAR02000001">
    <property type="protein sequence ID" value="NSL90935.1"/>
    <property type="molecule type" value="Genomic_DNA"/>
</dbReference>
<dbReference type="Proteomes" id="UP000281028">
    <property type="component" value="Unassembled WGS sequence"/>
</dbReference>
<organism evidence="1 2">
    <name type="scientific">Chitinophaga solisilvae</name>
    <dbReference type="NCBI Taxonomy" id="1233460"/>
    <lineage>
        <taxon>Bacteria</taxon>
        <taxon>Pseudomonadati</taxon>
        <taxon>Bacteroidota</taxon>
        <taxon>Chitinophagia</taxon>
        <taxon>Chitinophagales</taxon>
        <taxon>Chitinophagaceae</taxon>
        <taxon>Chitinophaga</taxon>
    </lineage>
</organism>
<protein>
    <submittedName>
        <fullName evidence="1">Uncharacterized protein</fullName>
    </submittedName>
</protein>
<evidence type="ECO:0000313" key="2">
    <source>
        <dbReference type="Proteomes" id="UP000281028"/>
    </source>
</evidence>
<keyword evidence="2" id="KW-1185">Reference proteome</keyword>
<reference evidence="1" key="1">
    <citation type="submission" date="2020-05" db="EMBL/GenBank/DDBJ databases">
        <title>Chitinophaga laudate sp. nov., isolated from a tropical peat swamp.</title>
        <authorList>
            <person name="Goh C.B.S."/>
            <person name="Lee M.S."/>
            <person name="Parimannan S."/>
            <person name="Pasbakhsh P."/>
            <person name="Yule C.M."/>
            <person name="Rajandas H."/>
            <person name="Loke S."/>
            <person name="Croft L."/>
            <person name="Tan J.B.L."/>
        </authorList>
    </citation>
    <scope>NUCLEOTIDE SEQUENCE</scope>
    <source>
        <strain evidence="1">Mgbs1</strain>
    </source>
</reference>
<dbReference type="AlphaFoldDB" id="A0A9Q5GPF9"/>
<name>A0A9Q5GPF9_9BACT</name>
<gene>
    <name evidence="1" type="ORF">ECE50_029190</name>
</gene>